<organism evidence="5 6">
    <name type="scientific">Alicyclobacillus fodiniaquatilis</name>
    <dbReference type="NCBI Taxonomy" id="1661150"/>
    <lineage>
        <taxon>Bacteria</taxon>
        <taxon>Bacillati</taxon>
        <taxon>Bacillota</taxon>
        <taxon>Bacilli</taxon>
        <taxon>Bacillales</taxon>
        <taxon>Alicyclobacillaceae</taxon>
        <taxon>Alicyclobacillus</taxon>
    </lineage>
</organism>
<keyword evidence="3 4" id="KW-0732">Signal</keyword>
<evidence type="ECO:0000313" key="6">
    <source>
        <dbReference type="Proteomes" id="UP001597079"/>
    </source>
</evidence>
<dbReference type="Pfam" id="PF01547">
    <property type="entry name" value="SBP_bac_1"/>
    <property type="match status" value="1"/>
</dbReference>
<accession>A0ABW4JJ46</accession>
<dbReference type="PROSITE" id="PS51257">
    <property type="entry name" value="PROKAR_LIPOPROTEIN"/>
    <property type="match status" value="1"/>
</dbReference>
<evidence type="ECO:0000256" key="1">
    <source>
        <dbReference type="ARBA" id="ARBA00008520"/>
    </source>
</evidence>
<keyword evidence="2" id="KW-0813">Transport</keyword>
<sequence>MKKKARRLAGTSLGLTVLSAGMLYGCGTPSGNQSGSGQSGSTGTITLNVATYEGQGTSLTDQHKIAQAYMKLHPNVKINIISIPSNYDQKIETEVAAGDAPDMFQIGDGDVSMYANKKSIINLSPLLAKNNVNLKAYYQSVLDTGKVNGQIYTMPKDWSDLAVYYNKKMFQAAHIPLPTANWTWAQLAADAKKLTITKNGKTTQWGVLLPGDSTREVEPIVFAYGGSIINPNGNSYTGYLNSKGTAAGLTEYQSIYNSGAAPSASTVNGFQGVDLFQAKKVAMEVSGDWPNANYKTTPGLSYGVAPLPAGPKGKANTICYSGWGISSQSKNQQAAFKYLEYLAGPKGEAQLTNYSLVSLPAVAKTQGQDNDPTLKGFLDGVPYIKPLPDLISPYWNASGNTQFQDVLDKMLANPSLDIQSTLNSAATAANSALQQAKAQD</sequence>
<dbReference type="CDD" id="cd13585">
    <property type="entry name" value="PBP2_TMBP_like"/>
    <property type="match status" value="1"/>
</dbReference>
<dbReference type="EMBL" id="JBHUCX010000029">
    <property type="protein sequence ID" value="MFD1675558.1"/>
    <property type="molecule type" value="Genomic_DNA"/>
</dbReference>
<gene>
    <name evidence="5" type="ORF">ACFSB2_12720</name>
</gene>
<feature type="chain" id="PRO_5045654785" evidence="4">
    <location>
        <begin position="20"/>
        <end position="440"/>
    </location>
</feature>
<keyword evidence="6" id="KW-1185">Reference proteome</keyword>
<dbReference type="PANTHER" id="PTHR30061:SF50">
    <property type="entry name" value="MALTOSE_MALTODEXTRIN-BINDING PERIPLASMIC PROTEIN"/>
    <property type="match status" value="1"/>
</dbReference>
<dbReference type="Proteomes" id="UP001597079">
    <property type="component" value="Unassembled WGS sequence"/>
</dbReference>
<evidence type="ECO:0000256" key="2">
    <source>
        <dbReference type="ARBA" id="ARBA00022448"/>
    </source>
</evidence>
<proteinExistence type="inferred from homology"/>
<comment type="similarity">
    <text evidence="1">Belongs to the bacterial solute-binding protein 1 family.</text>
</comment>
<reference evidence="6" key="1">
    <citation type="journal article" date="2019" name="Int. J. Syst. Evol. Microbiol.">
        <title>The Global Catalogue of Microorganisms (GCM) 10K type strain sequencing project: providing services to taxonomists for standard genome sequencing and annotation.</title>
        <authorList>
            <consortium name="The Broad Institute Genomics Platform"/>
            <consortium name="The Broad Institute Genome Sequencing Center for Infectious Disease"/>
            <person name="Wu L."/>
            <person name="Ma J."/>
        </authorList>
    </citation>
    <scope>NUCLEOTIDE SEQUENCE [LARGE SCALE GENOMIC DNA]</scope>
    <source>
        <strain evidence="6">CGMCC 1.12286</strain>
    </source>
</reference>
<protein>
    <submittedName>
        <fullName evidence="5">ABC transporter substrate-binding protein</fullName>
    </submittedName>
</protein>
<dbReference type="SUPFAM" id="SSF53850">
    <property type="entry name" value="Periplasmic binding protein-like II"/>
    <property type="match status" value="1"/>
</dbReference>
<dbReference type="RefSeq" id="WP_377943438.1">
    <property type="nucleotide sequence ID" value="NZ_JBHUCX010000029.1"/>
</dbReference>
<evidence type="ECO:0000256" key="4">
    <source>
        <dbReference type="SAM" id="SignalP"/>
    </source>
</evidence>
<feature type="signal peptide" evidence="4">
    <location>
        <begin position="1"/>
        <end position="19"/>
    </location>
</feature>
<dbReference type="PANTHER" id="PTHR30061">
    <property type="entry name" value="MALTOSE-BINDING PERIPLASMIC PROTEIN"/>
    <property type="match status" value="1"/>
</dbReference>
<evidence type="ECO:0000256" key="3">
    <source>
        <dbReference type="ARBA" id="ARBA00022729"/>
    </source>
</evidence>
<dbReference type="InterPro" id="IPR006059">
    <property type="entry name" value="SBP"/>
</dbReference>
<evidence type="ECO:0000313" key="5">
    <source>
        <dbReference type="EMBL" id="MFD1675558.1"/>
    </source>
</evidence>
<dbReference type="Gene3D" id="3.40.190.10">
    <property type="entry name" value="Periplasmic binding protein-like II"/>
    <property type="match status" value="1"/>
</dbReference>
<name>A0ABW4JJ46_9BACL</name>
<comment type="caution">
    <text evidence="5">The sequence shown here is derived from an EMBL/GenBank/DDBJ whole genome shotgun (WGS) entry which is preliminary data.</text>
</comment>